<feature type="transmembrane region" description="Helical" evidence="7">
    <location>
        <begin position="12"/>
        <end position="32"/>
    </location>
</feature>
<organism evidence="9 14">
    <name type="scientific">Rotaria magnacalcarata</name>
    <dbReference type="NCBI Taxonomy" id="392030"/>
    <lineage>
        <taxon>Eukaryota</taxon>
        <taxon>Metazoa</taxon>
        <taxon>Spiralia</taxon>
        <taxon>Gnathifera</taxon>
        <taxon>Rotifera</taxon>
        <taxon>Eurotatoria</taxon>
        <taxon>Bdelloidea</taxon>
        <taxon>Philodinida</taxon>
        <taxon>Philodinidae</taxon>
        <taxon>Rotaria</taxon>
    </lineage>
</organism>
<comment type="subcellular location">
    <subcellularLocation>
        <location evidence="1">Membrane</location>
    </subcellularLocation>
</comment>
<evidence type="ECO:0000313" key="8">
    <source>
        <dbReference type="EMBL" id="CAF1193029.1"/>
    </source>
</evidence>
<evidence type="ECO:0000313" key="12">
    <source>
        <dbReference type="EMBL" id="CAF4260873.1"/>
    </source>
</evidence>
<dbReference type="EMBL" id="CAJOBH010039876">
    <property type="protein sequence ID" value="CAF4322941.1"/>
    <property type="molecule type" value="Genomic_DNA"/>
</dbReference>
<keyword evidence="3 7" id="KW-0812">Transmembrane</keyword>
<dbReference type="EMBL" id="CAJNOV010004968">
    <property type="protein sequence ID" value="CAF1193029.1"/>
    <property type="molecule type" value="Genomic_DNA"/>
</dbReference>
<dbReference type="Proteomes" id="UP000663855">
    <property type="component" value="Unassembled WGS sequence"/>
</dbReference>
<dbReference type="PRINTS" id="PR01609">
    <property type="entry name" value="CD36FAMILY"/>
</dbReference>
<dbReference type="EMBL" id="CAJOBI010004533">
    <property type="protein sequence ID" value="CAF4004553.1"/>
    <property type="molecule type" value="Genomic_DNA"/>
</dbReference>
<proteinExistence type="inferred from homology"/>
<gene>
    <name evidence="13" type="ORF">BYL167_LOCUS28349</name>
    <name evidence="8" type="ORF">CJN711_LOCUS11614</name>
    <name evidence="12" type="ORF">GIL414_LOCUS24118</name>
    <name evidence="9" type="ORF">KQP761_LOCUS5258</name>
    <name evidence="10" type="ORF">MBJ925_LOCUS13839</name>
    <name evidence="11" type="ORF">SMN809_LOCUS12124</name>
</gene>
<dbReference type="EMBL" id="CAJOBJ010028788">
    <property type="protein sequence ID" value="CAF4260873.1"/>
    <property type="molecule type" value="Genomic_DNA"/>
</dbReference>
<evidence type="ECO:0000256" key="1">
    <source>
        <dbReference type="ARBA" id="ARBA00004370"/>
    </source>
</evidence>
<dbReference type="Proteomes" id="UP000676336">
    <property type="component" value="Unassembled WGS sequence"/>
</dbReference>
<protein>
    <recommendedName>
        <fullName evidence="15">Lysosome membrane protein 2</fullName>
    </recommendedName>
</protein>
<keyword evidence="6" id="KW-0325">Glycoprotein</keyword>
<dbReference type="Proteomes" id="UP000681720">
    <property type="component" value="Unassembled WGS sequence"/>
</dbReference>
<dbReference type="AlphaFoldDB" id="A0A815E7D3"/>
<dbReference type="Proteomes" id="UP000681967">
    <property type="component" value="Unassembled WGS sequence"/>
</dbReference>
<evidence type="ECO:0000313" key="11">
    <source>
        <dbReference type="EMBL" id="CAF4004553.1"/>
    </source>
</evidence>
<dbReference type="GO" id="GO:0005737">
    <property type="term" value="C:cytoplasm"/>
    <property type="evidence" value="ECO:0007669"/>
    <property type="project" value="TreeGrafter"/>
</dbReference>
<dbReference type="GO" id="GO:0016020">
    <property type="term" value="C:membrane"/>
    <property type="evidence" value="ECO:0007669"/>
    <property type="project" value="UniProtKB-SubCell"/>
</dbReference>
<evidence type="ECO:0000313" key="14">
    <source>
        <dbReference type="Proteomes" id="UP000663834"/>
    </source>
</evidence>
<keyword evidence="4 7" id="KW-1133">Transmembrane helix</keyword>
<dbReference type="PANTHER" id="PTHR11923:SF51">
    <property type="entry name" value="LYSOSOME MEMBRANE PROTEIN 2"/>
    <property type="match status" value="1"/>
</dbReference>
<dbReference type="Proteomes" id="UP000663824">
    <property type="component" value="Unassembled WGS sequence"/>
</dbReference>
<evidence type="ECO:0000313" key="10">
    <source>
        <dbReference type="EMBL" id="CAF2054818.1"/>
    </source>
</evidence>
<dbReference type="EMBL" id="CAJNOW010001247">
    <property type="protein sequence ID" value="CAF1311118.1"/>
    <property type="molecule type" value="Genomic_DNA"/>
</dbReference>
<name>A0A815E7D3_9BILA</name>
<evidence type="ECO:0000313" key="9">
    <source>
        <dbReference type="EMBL" id="CAF1311118.1"/>
    </source>
</evidence>
<evidence type="ECO:0000313" key="13">
    <source>
        <dbReference type="EMBL" id="CAF4322941.1"/>
    </source>
</evidence>
<dbReference type="Proteomes" id="UP000663834">
    <property type="component" value="Unassembled WGS sequence"/>
</dbReference>
<evidence type="ECO:0000256" key="3">
    <source>
        <dbReference type="ARBA" id="ARBA00022692"/>
    </source>
</evidence>
<dbReference type="GO" id="GO:0005044">
    <property type="term" value="F:scavenger receptor activity"/>
    <property type="evidence" value="ECO:0007669"/>
    <property type="project" value="TreeGrafter"/>
</dbReference>
<dbReference type="EMBL" id="CAJNRE010006424">
    <property type="protein sequence ID" value="CAF2054818.1"/>
    <property type="molecule type" value="Genomic_DNA"/>
</dbReference>
<dbReference type="Pfam" id="PF01130">
    <property type="entry name" value="CD36"/>
    <property type="match status" value="1"/>
</dbReference>
<evidence type="ECO:0008006" key="15">
    <source>
        <dbReference type="Google" id="ProtNLM"/>
    </source>
</evidence>
<evidence type="ECO:0000256" key="6">
    <source>
        <dbReference type="ARBA" id="ARBA00023180"/>
    </source>
</evidence>
<comment type="similarity">
    <text evidence="2">Belongs to the CD36 family.</text>
</comment>
<evidence type="ECO:0000256" key="7">
    <source>
        <dbReference type="SAM" id="Phobius"/>
    </source>
</evidence>
<evidence type="ECO:0000256" key="5">
    <source>
        <dbReference type="ARBA" id="ARBA00023136"/>
    </source>
</evidence>
<dbReference type="PANTHER" id="PTHR11923">
    <property type="entry name" value="SCAVENGER RECEPTOR CLASS B TYPE-1 SR-B1"/>
    <property type="match status" value="1"/>
</dbReference>
<dbReference type="OrthoDB" id="18585at2759"/>
<keyword evidence="5 7" id="KW-0472">Membrane</keyword>
<evidence type="ECO:0000256" key="4">
    <source>
        <dbReference type="ARBA" id="ARBA00022989"/>
    </source>
</evidence>
<accession>A0A815E7D3</accession>
<reference evidence="9" key="1">
    <citation type="submission" date="2021-02" db="EMBL/GenBank/DDBJ databases">
        <authorList>
            <person name="Nowell W R."/>
        </authorList>
    </citation>
    <scope>NUCLEOTIDE SEQUENCE</scope>
</reference>
<comment type="caution">
    <text evidence="9">The sequence shown here is derived from an EMBL/GenBank/DDBJ whole genome shotgun (WGS) entry which is preliminary data.</text>
</comment>
<sequence>MPSGRKIQCASIVALIFAFAFVIIGIIGISVGPKILQNQIISQLPLKVGSDQLDSWKTPPVPVYLQFWLWECVNAMDVIQGTKPFIVQRGPFTYLENRTKTGIYFNENNTVTYRQPISYTFLRNMSAEDEFAEITMINAPIVTIVSLVRNQSNITQEIFNFFKNVFNESLFVKHTAREWIWGYEDPLLKAVKSIPILSDLIPDDHFGYFYGQNGTDDGLYTVFTGASNINLLNNIDKWNGVSYLSYWKTLRGNQINGTDGSWFPPLINKDLQAERLYLFSTDVCRSLYAKFERHSSVLKIPTEIFSIPSEVFLNATLNPDNAPFGNYDSGVLDVSACRQGAPIFISLPHLLYGADKYVNAVDGIAPDPSLHRTIFEVEPHTGLVLSAQKRLQINVQMKPDPLIDDLKHISEIILPAIWINESTIIDQKSANDLNNKVLRFFTIIRWVSILLIPVGVFIFVTTIVILAKRRSRGKFTPIINGRSSNSIEADDD</sequence>
<dbReference type="InterPro" id="IPR002159">
    <property type="entry name" value="CD36_fam"/>
</dbReference>
<feature type="transmembrane region" description="Helical" evidence="7">
    <location>
        <begin position="443"/>
        <end position="467"/>
    </location>
</feature>
<evidence type="ECO:0000256" key="2">
    <source>
        <dbReference type="ARBA" id="ARBA00010532"/>
    </source>
</evidence>